<keyword evidence="3" id="KW-1185">Reference proteome</keyword>
<dbReference type="EMBL" id="JBHFFA010000001">
    <property type="protein sequence ID" value="KAL2650499.1"/>
    <property type="molecule type" value="Genomic_DNA"/>
</dbReference>
<dbReference type="AlphaFoldDB" id="A0ABD1ZJW7"/>
<feature type="compositionally biased region" description="Acidic residues" evidence="1">
    <location>
        <begin position="72"/>
        <end position="84"/>
    </location>
</feature>
<feature type="region of interest" description="Disordered" evidence="1">
    <location>
        <begin position="40"/>
        <end position="106"/>
    </location>
</feature>
<gene>
    <name evidence="2" type="ORF">R1flu_018627</name>
</gene>
<proteinExistence type="predicted"/>
<comment type="caution">
    <text evidence="2">The sequence shown here is derived from an EMBL/GenBank/DDBJ whole genome shotgun (WGS) entry which is preliminary data.</text>
</comment>
<evidence type="ECO:0000313" key="3">
    <source>
        <dbReference type="Proteomes" id="UP001605036"/>
    </source>
</evidence>
<protein>
    <submittedName>
        <fullName evidence="2">Uncharacterized protein</fullName>
    </submittedName>
</protein>
<dbReference type="Proteomes" id="UP001605036">
    <property type="component" value="Unassembled WGS sequence"/>
</dbReference>
<accession>A0ABD1ZJW7</accession>
<evidence type="ECO:0000313" key="2">
    <source>
        <dbReference type="EMBL" id="KAL2650499.1"/>
    </source>
</evidence>
<feature type="compositionally biased region" description="Basic and acidic residues" evidence="1">
    <location>
        <begin position="52"/>
        <end position="62"/>
    </location>
</feature>
<name>A0ABD1ZJW7_9MARC</name>
<organism evidence="2 3">
    <name type="scientific">Riccia fluitans</name>
    <dbReference type="NCBI Taxonomy" id="41844"/>
    <lineage>
        <taxon>Eukaryota</taxon>
        <taxon>Viridiplantae</taxon>
        <taxon>Streptophyta</taxon>
        <taxon>Embryophyta</taxon>
        <taxon>Marchantiophyta</taxon>
        <taxon>Marchantiopsida</taxon>
        <taxon>Marchantiidae</taxon>
        <taxon>Marchantiales</taxon>
        <taxon>Ricciaceae</taxon>
        <taxon>Riccia</taxon>
    </lineage>
</organism>
<sequence>MKDYRLWDPIDCKLIINRDVSFNEAISLKEGEKARALDIDKGESQSSIVEGEIIHDTDHDAPQGDIPTVAEDVPEPEEHVEEQEGVDRPVGRPPDVDQPESLVRRSSRVKSALERYGIWFPSNQIWRYLTSLF</sequence>
<evidence type="ECO:0000256" key="1">
    <source>
        <dbReference type="SAM" id="MobiDB-lite"/>
    </source>
</evidence>
<reference evidence="2 3" key="1">
    <citation type="submission" date="2024-09" db="EMBL/GenBank/DDBJ databases">
        <title>Chromosome-scale assembly of Riccia fluitans.</title>
        <authorList>
            <person name="Paukszto L."/>
            <person name="Sawicki J."/>
            <person name="Karawczyk K."/>
            <person name="Piernik-Szablinska J."/>
            <person name="Szczecinska M."/>
            <person name="Mazdziarz M."/>
        </authorList>
    </citation>
    <scope>NUCLEOTIDE SEQUENCE [LARGE SCALE GENOMIC DNA]</scope>
    <source>
        <strain evidence="2">Rf_01</strain>
        <tissue evidence="2">Aerial parts of the thallus</tissue>
    </source>
</reference>